<reference evidence="1" key="1">
    <citation type="journal article" date="2017" name="Syst. Appl. Microbiol.">
        <title>Soybeans inoculated with root zone soils of Canadian native legumes harbour diverse and novel Bradyrhizobium spp. that possess agricultural potential.</title>
        <authorList>
            <person name="Bromfield E.S.P."/>
            <person name="Cloutier S."/>
            <person name="Tambong J.T."/>
            <person name="Tran Thi T.V."/>
        </authorList>
    </citation>
    <scope>NUCLEOTIDE SEQUENCE</scope>
    <source>
        <strain evidence="1">1S5</strain>
    </source>
</reference>
<organism evidence="1 2">
    <name type="scientific">Bradyrhizobium barranii subsp. apii</name>
    <dbReference type="NCBI Taxonomy" id="2819348"/>
    <lineage>
        <taxon>Bacteria</taxon>
        <taxon>Pseudomonadati</taxon>
        <taxon>Pseudomonadota</taxon>
        <taxon>Alphaproteobacteria</taxon>
        <taxon>Hyphomicrobiales</taxon>
        <taxon>Nitrobacteraceae</taxon>
        <taxon>Bradyrhizobium</taxon>
        <taxon>Bradyrhizobium barranii</taxon>
    </lineage>
</organism>
<evidence type="ECO:0000313" key="2">
    <source>
        <dbReference type="Proteomes" id="UP000551709"/>
    </source>
</evidence>
<reference evidence="1" key="2">
    <citation type="submission" date="2022-04" db="EMBL/GenBank/DDBJ databases">
        <authorList>
            <person name="Bromfield E.S.P."/>
            <person name="Cloutier S."/>
        </authorList>
    </citation>
    <scope>NUCLEOTIDE SEQUENCE</scope>
    <source>
        <strain evidence="1">1S5</strain>
    </source>
</reference>
<dbReference type="Proteomes" id="UP000551709">
    <property type="component" value="Chromosome"/>
</dbReference>
<dbReference type="RefSeq" id="WP_166093189.1">
    <property type="nucleotide sequence ID" value="NZ_CP096255.1"/>
</dbReference>
<protein>
    <submittedName>
        <fullName evidence="1">Uncharacterized protein</fullName>
    </submittedName>
</protein>
<accession>A0A8T5VHU3</accession>
<gene>
    <name evidence="1" type="ORF">HAP41_0000030685</name>
</gene>
<evidence type="ECO:0000313" key="1">
    <source>
        <dbReference type="EMBL" id="UPT84700.1"/>
    </source>
</evidence>
<proteinExistence type="predicted"/>
<sequence length="59" mass="6377">MGSDDGIVPLFCPTDQVDFVKSAVAGYQAIDIAVGQLLCMGLFFDIFVVRLAEPDPSQR</sequence>
<name>A0A8T5VHU3_9BRAD</name>
<dbReference type="AlphaFoldDB" id="A0A8T5VHU3"/>
<dbReference type="EMBL" id="CP096255">
    <property type="protein sequence ID" value="UPT84700.1"/>
    <property type="molecule type" value="Genomic_DNA"/>
</dbReference>